<evidence type="ECO:0000313" key="2">
    <source>
        <dbReference type="EMBL" id="ORA06809.1"/>
    </source>
</evidence>
<dbReference type="RefSeq" id="WP_083055621.1">
    <property type="nucleotide sequence ID" value="NZ_JACKVM010000008.1"/>
</dbReference>
<dbReference type="GO" id="GO:0051537">
    <property type="term" value="F:2 iron, 2 sulfur cluster binding"/>
    <property type="evidence" value="ECO:0007669"/>
    <property type="project" value="InterPro"/>
</dbReference>
<dbReference type="STRING" id="564198.BST17_04025"/>
<dbReference type="EMBL" id="MVHJ01000002">
    <property type="protein sequence ID" value="ORA06809.1"/>
    <property type="molecule type" value="Genomic_DNA"/>
</dbReference>
<dbReference type="OrthoDB" id="3290158at2"/>
<organism evidence="2 3">
    <name type="scientific">Mycolicibacterium bacteremicum</name>
    <name type="common">Mycobacterium bacteremicum</name>
    <dbReference type="NCBI Taxonomy" id="564198"/>
    <lineage>
        <taxon>Bacteria</taxon>
        <taxon>Bacillati</taxon>
        <taxon>Actinomycetota</taxon>
        <taxon>Actinomycetes</taxon>
        <taxon>Mycobacteriales</taxon>
        <taxon>Mycobacteriaceae</taxon>
        <taxon>Mycolicibacterium</taxon>
    </lineage>
</organism>
<dbReference type="Pfam" id="PF11575">
    <property type="entry name" value="FhuF_C"/>
    <property type="match status" value="1"/>
</dbReference>
<evidence type="ECO:0000313" key="3">
    <source>
        <dbReference type="Proteomes" id="UP000192366"/>
    </source>
</evidence>
<dbReference type="AlphaFoldDB" id="A0A1W9Z3Q4"/>
<accession>A0A1W9Z3Q4</accession>
<dbReference type="Proteomes" id="UP000192366">
    <property type="component" value="Unassembled WGS sequence"/>
</dbReference>
<gene>
    <name evidence="2" type="ORF">BST17_04025</name>
</gene>
<sequence>MTLPSTDGHLAALAELGGYFALPHAHGHEWQPLPALFDDAGLRGHVTATRDAIAGAAGCPPGRVPVRMAASSFQLGVAARLLSPAIGAAVCFGAVPVLDAGSIRWRTSDGHAPLFAAADPAWVTTGAPAATIAATVIAALTTLGDRLHSLVSLSPQVTRGNLTSAANGAVTVLAMTRPDLEPAGRTLVRGLLDTEPLAGTGSFTDGTFRRTSCCLFYQGPMGGLCGDCVLTAPPAR</sequence>
<dbReference type="InterPro" id="IPR024726">
    <property type="entry name" value="FhuF_C"/>
</dbReference>
<reference evidence="2 3" key="1">
    <citation type="submission" date="2017-02" db="EMBL/GenBank/DDBJ databases">
        <title>The new phylogeny of genus Mycobacterium.</title>
        <authorList>
            <person name="Tortoli E."/>
            <person name="Trovato A."/>
            <person name="Cirillo D.M."/>
        </authorList>
    </citation>
    <scope>NUCLEOTIDE SEQUENCE [LARGE SCALE GENOMIC DNA]</scope>
    <source>
        <strain evidence="2 3">DSM 45578</strain>
    </source>
</reference>
<feature type="domain" description="Ferric siderophore reductase C-terminal" evidence="1">
    <location>
        <begin position="210"/>
        <end position="230"/>
    </location>
</feature>
<name>A0A1W9Z3Q4_MYCBA</name>
<comment type="caution">
    <text evidence="2">The sequence shown here is derived from an EMBL/GenBank/DDBJ whole genome shotgun (WGS) entry which is preliminary data.</text>
</comment>
<protein>
    <recommendedName>
        <fullName evidence="1">Ferric siderophore reductase C-terminal domain-containing protein</fullName>
    </recommendedName>
</protein>
<keyword evidence="3" id="KW-1185">Reference proteome</keyword>
<evidence type="ECO:0000259" key="1">
    <source>
        <dbReference type="Pfam" id="PF11575"/>
    </source>
</evidence>
<proteinExistence type="predicted"/>